<feature type="compositionally biased region" description="Basic and acidic residues" evidence="1">
    <location>
        <begin position="136"/>
        <end position="153"/>
    </location>
</feature>
<keyword evidence="4" id="KW-1185">Reference proteome</keyword>
<evidence type="ECO:0000256" key="1">
    <source>
        <dbReference type="SAM" id="MobiDB-lite"/>
    </source>
</evidence>
<dbReference type="InParanoid" id="A0A401GAE6"/>
<dbReference type="OrthoDB" id="2754908at2759"/>
<organism evidence="3 4">
    <name type="scientific">Sparassis crispa</name>
    <dbReference type="NCBI Taxonomy" id="139825"/>
    <lineage>
        <taxon>Eukaryota</taxon>
        <taxon>Fungi</taxon>
        <taxon>Dikarya</taxon>
        <taxon>Basidiomycota</taxon>
        <taxon>Agaricomycotina</taxon>
        <taxon>Agaricomycetes</taxon>
        <taxon>Polyporales</taxon>
        <taxon>Sparassidaceae</taxon>
        <taxon>Sparassis</taxon>
    </lineage>
</organism>
<dbReference type="GeneID" id="38776036"/>
<dbReference type="SUPFAM" id="SSF56672">
    <property type="entry name" value="DNA/RNA polymerases"/>
    <property type="match status" value="1"/>
</dbReference>
<evidence type="ECO:0000313" key="3">
    <source>
        <dbReference type="EMBL" id="GBE79119.1"/>
    </source>
</evidence>
<feature type="domain" description="Reverse transcriptase" evidence="2">
    <location>
        <begin position="921"/>
        <end position="1110"/>
    </location>
</feature>
<dbReference type="CDD" id="cd01650">
    <property type="entry name" value="RT_nLTR_like"/>
    <property type="match status" value="1"/>
</dbReference>
<feature type="region of interest" description="Disordered" evidence="1">
    <location>
        <begin position="106"/>
        <end position="213"/>
    </location>
</feature>
<feature type="compositionally biased region" description="Polar residues" evidence="1">
    <location>
        <begin position="154"/>
        <end position="166"/>
    </location>
</feature>
<dbReference type="PANTHER" id="PTHR19446">
    <property type="entry name" value="REVERSE TRANSCRIPTASES"/>
    <property type="match status" value="1"/>
</dbReference>
<dbReference type="Proteomes" id="UP000287166">
    <property type="component" value="Unassembled WGS sequence"/>
</dbReference>
<evidence type="ECO:0000259" key="2">
    <source>
        <dbReference type="PROSITE" id="PS50878"/>
    </source>
</evidence>
<dbReference type="EMBL" id="BFAD01000002">
    <property type="protein sequence ID" value="GBE79119.1"/>
    <property type="molecule type" value="Genomic_DNA"/>
</dbReference>
<evidence type="ECO:0000313" key="4">
    <source>
        <dbReference type="Proteomes" id="UP000287166"/>
    </source>
</evidence>
<dbReference type="InterPro" id="IPR000477">
    <property type="entry name" value="RT_dom"/>
</dbReference>
<dbReference type="InterPro" id="IPR043502">
    <property type="entry name" value="DNA/RNA_pol_sf"/>
</dbReference>
<dbReference type="PROSITE" id="PS50878">
    <property type="entry name" value="RT_POL"/>
    <property type="match status" value="1"/>
</dbReference>
<dbReference type="RefSeq" id="XP_027610032.1">
    <property type="nucleotide sequence ID" value="XM_027754231.1"/>
</dbReference>
<name>A0A401GAE6_9APHY</name>
<proteinExistence type="predicted"/>
<gene>
    <name evidence="3" type="ORF">SCP_0203160</name>
</gene>
<comment type="caution">
    <text evidence="3">The sequence shown here is derived from an EMBL/GenBank/DDBJ whole genome shotgun (WGS) entry which is preliminary data.</text>
</comment>
<dbReference type="InterPro" id="IPR036691">
    <property type="entry name" value="Endo/exonu/phosph_ase_sf"/>
</dbReference>
<sequence length="1110" mass="122991">MLPNEMEPLVLHPPVPLAQVAPQPTATTPAIPMLPVLSTMAMDQEVRAIPTSTNTTTNVTATTTATTEPPATTIRARPSIQRLEQILNNLPLTSQQQTAGRQDIVQNAAEDTTPTVPGKGKGRVTRTSPELDSDDEFWKEAMGKTLENTDSKDTPTIQSGSRSSITPIPEEVSADSEVSDTETGARKHSRKSSDSEEDTIANSPLNDPFFPPPPPPVHVRVSLHHVSLHCDNVEPDHASEVSPTTMARLLQGNSRIPRIVAPGQVRTTGMPSFTRLGNQNTSMCPPTPQPQQRNIDPNAAEALACLDRMNHFTPLAPCPGSSSEAALTLTPPNGFPRIHADHPFWYLEDMQGEQSCQWCSLFGTALAVVPYSFSANDLAFRAAVLAIVPRVVTQHFNVQNPHLAPPLALTDIRRTNQLPFAYLLYNLTPAEYEALLCQYCISTADLTFFIYDLSGEIPHYIRTLSSFMSSDSTELRDIIIARLCENASIQILIDILGGDEHAVAIYAPNGTSDNENFWIDLRAAWEHAHLHRPDILLRDFNLVEDALDRLPCHSDPTTAVSALTDLCLHFNLQDGWRSTFPDTHTFSFLQPSSRSQSRIDHIYASPYLTASATDWQISPTAVPTNHQMVSVRIVDQKSPHIGKGRWTLPLFLIHDSKFAKEVNFLGRKLQQDIQNCIPTRSPDRNPQTLFALFKKAVISAARKRAKSATPTLQSKITSLREQLNATLNSANIQTDPALQLSAALLQQRITDLERDCLKKVNLTTAARHRLEAETPSKYWSNLSKQQKPHDVIFSLRSPTSDPPEYVTCSDQMATLARNYHNDLQSEQLPSSHSEREKAITNALKATSEQLSDMDNHQLAKTLTANQIEEALRLSENGRAAGLNGLPYKLWKALQARFTARSADGIPTFDIITTLTTVYNDIQTHSVSPNTDFAAGWLCPLYKKKDRRDIANYRPITLLNTDYKILMKALSLSLSSVVRSLIHPDQAGFVPGCNILDQVQLSKTLIDYGEALEENGVIVALDQEKAYDKVTHDYLWRILDHMNIPPSFVNTIRSLYENAETVVIINGECSSPFKVTRGVRQGDPLSCLIFNLAIEPLACLLRNSLGRDIVV</sequence>
<dbReference type="SUPFAM" id="SSF56219">
    <property type="entry name" value="DNase I-like"/>
    <property type="match status" value="1"/>
</dbReference>
<dbReference type="Pfam" id="PF00078">
    <property type="entry name" value="RVT_1"/>
    <property type="match status" value="1"/>
</dbReference>
<dbReference type="AlphaFoldDB" id="A0A401GAE6"/>
<protein>
    <recommendedName>
        <fullName evidence="2">Reverse transcriptase domain-containing protein</fullName>
    </recommendedName>
</protein>
<accession>A0A401GAE6</accession>
<dbReference type="Gene3D" id="3.60.10.10">
    <property type="entry name" value="Endonuclease/exonuclease/phosphatase"/>
    <property type="match status" value="1"/>
</dbReference>
<reference evidence="3 4" key="1">
    <citation type="journal article" date="2018" name="Sci. Rep.">
        <title>Genome sequence of the cauliflower mushroom Sparassis crispa (Hanabiratake) and its association with beneficial usage.</title>
        <authorList>
            <person name="Kiyama R."/>
            <person name="Furutani Y."/>
            <person name="Kawaguchi K."/>
            <person name="Nakanishi T."/>
        </authorList>
    </citation>
    <scope>NUCLEOTIDE SEQUENCE [LARGE SCALE GENOMIC DNA]</scope>
</reference>